<protein>
    <submittedName>
        <fullName evidence="1">Uncharacterized protein</fullName>
    </submittedName>
</protein>
<comment type="caution">
    <text evidence="1">The sequence shown here is derived from an EMBL/GenBank/DDBJ whole genome shotgun (WGS) entry which is preliminary data.</text>
</comment>
<evidence type="ECO:0000313" key="1">
    <source>
        <dbReference type="EMBL" id="KAJ8672129.1"/>
    </source>
</evidence>
<accession>A0ACC2NLL1</accession>
<gene>
    <name evidence="1" type="ORF">QAD02_003388</name>
</gene>
<dbReference type="Proteomes" id="UP001239111">
    <property type="component" value="Chromosome 3"/>
</dbReference>
<name>A0ACC2NLL1_9HYME</name>
<evidence type="ECO:0000313" key="2">
    <source>
        <dbReference type="Proteomes" id="UP001239111"/>
    </source>
</evidence>
<dbReference type="EMBL" id="CM056743">
    <property type="protein sequence ID" value="KAJ8672129.1"/>
    <property type="molecule type" value="Genomic_DNA"/>
</dbReference>
<organism evidence="1 2">
    <name type="scientific">Eretmocerus hayati</name>
    <dbReference type="NCBI Taxonomy" id="131215"/>
    <lineage>
        <taxon>Eukaryota</taxon>
        <taxon>Metazoa</taxon>
        <taxon>Ecdysozoa</taxon>
        <taxon>Arthropoda</taxon>
        <taxon>Hexapoda</taxon>
        <taxon>Insecta</taxon>
        <taxon>Pterygota</taxon>
        <taxon>Neoptera</taxon>
        <taxon>Endopterygota</taxon>
        <taxon>Hymenoptera</taxon>
        <taxon>Apocrita</taxon>
        <taxon>Proctotrupomorpha</taxon>
        <taxon>Chalcidoidea</taxon>
        <taxon>Aphelinidae</taxon>
        <taxon>Aphelininae</taxon>
        <taxon>Eretmocerus</taxon>
    </lineage>
</organism>
<keyword evidence="2" id="KW-1185">Reference proteome</keyword>
<sequence>MILVYIPEHEKPTLKENNYKELRELVENPLTKPCIEFVAYSSKILTKQFTLIMQKSEPLIHKLHTQLHKLVYTLSTLFLHESAIPKNVLSASLKDSLENRDHLLDSQQIKCGSACSKSVESMSNEKKLVFLNGAKACFPLMVGYLLFKVKDLSNLKYFECLAPEKIRNARSGEYICRIANLLPLDCVDTNDLSIEWNLLQVDDDVTYSLKPEQRIDCYWYEIFCLKSENVPRYPNITHVVKAALSLVHGSADVERGFSKSGKILTKDKTKMCERTLNAKLAIAEGLKQYDMKSWKVPMTSDLLLRARKAHSSYVLRREQEKKEAEEKAKKRKIDSAMQEEHELALRRMKTEVENIRDQALHGSREKYVQTDIGAAVQPLAGYVQGTLTLSGLCFACRRNNSHLAECLGTCVESMNSFHPHSSGT</sequence>
<reference evidence="1" key="1">
    <citation type="submission" date="2023-04" db="EMBL/GenBank/DDBJ databases">
        <title>A chromosome-level genome assembly of the parasitoid wasp Eretmocerus hayati.</title>
        <authorList>
            <person name="Zhong Y."/>
            <person name="Liu S."/>
            <person name="Liu Y."/>
        </authorList>
    </citation>
    <scope>NUCLEOTIDE SEQUENCE</scope>
    <source>
        <strain evidence="1">ZJU_SS_LIU_2023</strain>
    </source>
</reference>
<proteinExistence type="predicted"/>